<feature type="domain" description="Peptidase C51" evidence="2">
    <location>
        <begin position="375"/>
        <end position="474"/>
    </location>
</feature>
<comment type="caution">
    <text evidence="3">The sequence shown here is derived from an EMBL/GenBank/DDBJ whole genome shotgun (WGS) entry which is preliminary data.</text>
</comment>
<accession>A0ABV6Y7Z0</accession>
<organism evidence="3 4">
    <name type="scientific">Microvirga arabica</name>
    <dbReference type="NCBI Taxonomy" id="1128671"/>
    <lineage>
        <taxon>Bacteria</taxon>
        <taxon>Pseudomonadati</taxon>
        <taxon>Pseudomonadota</taxon>
        <taxon>Alphaproteobacteria</taxon>
        <taxon>Hyphomicrobiales</taxon>
        <taxon>Methylobacteriaceae</taxon>
        <taxon>Microvirga</taxon>
    </lineage>
</organism>
<dbReference type="InterPro" id="IPR036365">
    <property type="entry name" value="PGBD-like_sf"/>
</dbReference>
<dbReference type="Pfam" id="PF01471">
    <property type="entry name" value="PG_binding_1"/>
    <property type="match status" value="1"/>
</dbReference>
<evidence type="ECO:0000259" key="2">
    <source>
        <dbReference type="Pfam" id="PF05257"/>
    </source>
</evidence>
<keyword evidence="4" id="KW-1185">Reference proteome</keyword>
<dbReference type="SUPFAM" id="SSF47090">
    <property type="entry name" value="PGBD-like"/>
    <property type="match status" value="1"/>
</dbReference>
<proteinExistence type="predicted"/>
<dbReference type="Pfam" id="PF05257">
    <property type="entry name" value="CHAP"/>
    <property type="match status" value="1"/>
</dbReference>
<dbReference type="EMBL" id="JBHOMY010000026">
    <property type="protein sequence ID" value="MFC1457157.1"/>
    <property type="molecule type" value="Genomic_DNA"/>
</dbReference>
<dbReference type="InterPro" id="IPR002477">
    <property type="entry name" value="Peptidoglycan-bd-like"/>
</dbReference>
<protein>
    <submittedName>
        <fullName evidence="3">Peptidoglycan-binding protein</fullName>
    </submittedName>
</protein>
<dbReference type="RefSeq" id="WP_377029665.1">
    <property type="nucleotide sequence ID" value="NZ_JBHOMY010000026.1"/>
</dbReference>
<evidence type="ECO:0000259" key="1">
    <source>
        <dbReference type="Pfam" id="PF01471"/>
    </source>
</evidence>
<dbReference type="InterPro" id="IPR007921">
    <property type="entry name" value="CHAP_dom"/>
</dbReference>
<sequence>MPVALTDALRNEYSLLFSRMSLRPERMQDIDRIYRRIMAPGARERYFQVEQETGVPWFFIAIIHNLEASGRFDRHLHNGDPLTGPTFHVPANRPSRQKRSYTWVESAADALRLKKFHKASDSQWTVPDIAFALESFNGFGYRNRYPHVKSPYLWSFSNIYTCGKYIQDGVFSEIAVSQQCGGLSMLRHMIDSNNEIAKFVSAQPLMDDDQDHTQSFPWCDGPEGEEVPDMPAARNVKPYPGRYLVFGIEDDEDVRTLQQRLVYFGFDPGIIDGDFGEVTERAVMLFQARSADLSGEPLEIDGVVGPSTWGALFGPLSVRGQEKGPDILKAPASVLSEAVLAIAAREIGVREFPLGSNRGPRVDQYVTAAGLTPAGRHAWCMCFVYWCFEQAARQIGMPNPCPKKASVHMAWQACQNAVTNGRHDLTVVRARDAHRDPSKVRPGMVFFIDTGGGTGHVGLVDSHHNGALETIEGNTNDNGSREGVGVFRRSRRKINQINLGFVSF</sequence>
<dbReference type="Proteomes" id="UP001593940">
    <property type="component" value="Unassembled WGS sequence"/>
</dbReference>
<name>A0ABV6Y7Z0_9HYPH</name>
<dbReference type="InterPro" id="IPR036366">
    <property type="entry name" value="PGBDSf"/>
</dbReference>
<dbReference type="Gene3D" id="1.10.101.10">
    <property type="entry name" value="PGBD-like superfamily/PGBD"/>
    <property type="match status" value="1"/>
</dbReference>
<evidence type="ECO:0000313" key="3">
    <source>
        <dbReference type="EMBL" id="MFC1457157.1"/>
    </source>
</evidence>
<gene>
    <name evidence="3" type="ORF">ACETIH_10580</name>
</gene>
<feature type="domain" description="Peptidoglycan binding-like" evidence="1">
    <location>
        <begin position="251"/>
        <end position="312"/>
    </location>
</feature>
<reference evidence="3 4" key="1">
    <citation type="submission" date="2024-09" db="EMBL/GenBank/DDBJ databases">
        <title>Nodulacao em especies de Leguminosae Basais da Amazonia e Caracterizacao dos Rizobios e Bacterias Associadas aos Nodulos.</title>
        <authorList>
            <person name="Jambeiro I.C.A."/>
            <person name="Lopes I.S."/>
            <person name="Aguiar E.R.G.R."/>
            <person name="Santos A.F.J."/>
            <person name="Dos Santos J.M.F."/>
            <person name="Gross E."/>
        </authorList>
    </citation>
    <scope>NUCLEOTIDE SEQUENCE [LARGE SCALE GENOMIC DNA]</scope>
    <source>
        <strain evidence="3 4">BRUESC1165</strain>
    </source>
</reference>
<evidence type="ECO:0000313" key="4">
    <source>
        <dbReference type="Proteomes" id="UP001593940"/>
    </source>
</evidence>